<protein>
    <submittedName>
        <fullName evidence="2">Uncharacterized protein</fullName>
    </submittedName>
</protein>
<dbReference type="EMBL" id="CP003653">
    <property type="protein sequence ID" value="AFZ37814.1"/>
    <property type="molecule type" value="Genomic_DNA"/>
</dbReference>
<dbReference type="STRING" id="111780.Sta7437_4345"/>
<dbReference type="PATRIC" id="fig|111780.3.peg.4499"/>
<evidence type="ECO:0000313" key="3">
    <source>
        <dbReference type="Proteomes" id="UP000010473"/>
    </source>
</evidence>
<keyword evidence="3" id="KW-1185">Reference proteome</keyword>
<feature type="transmembrane region" description="Helical" evidence="1">
    <location>
        <begin position="76"/>
        <end position="97"/>
    </location>
</feature>
<proteinExistence type="predicted"/>
<gene>
    <name evidence="2" type="ordered locus">Sta7437_4345</name>
</gene>
<feature type="transmembrane region" description="Helical" evidence="1">
    <location>
        <begin position="48"/>
        <end position="70"/>
    </location>
</feature>
<keyword evidence="1" id="KW-1133">Transmembrane helix</keyword>
<evidence type="ECO:0000256" key="1">
    <source>
        <dbReference type="SAM" id="Phobius"/>
    </source>
</evidence>
<dbReference type="KEGG" id="scs:Sta7437_4345"/>
<reference evidence="3" key="1">
    <citation type="journal article" date="2013" name="Proc. Natl. Acad. Sci. U.S.A.">
        <title>Improving the coverage of the cyanobacterial phylum using diversity-driven genome sequencing.</title>
        <authorList>
            <person name="Shih P.M."/>
            <person name="Wu D."/>
            <person name="Latifi A."/>
            <person name="Axen S.D."/>
            <person name="Fewer D.P."/>
            <person name="Talla E."/>
            <person name="Calteau A."/>
            <person name="Cai F."/>
            <person name="Tandeau de Marsac N."/>
            <person name="Rippka R."/>
            <person name="Herdman M."/>
            <person name="Sivonen K."/>
            <person name="Coursin T."/>
            <person name="Laurent T."/>
            <person name="Goodwin L."/>
            <person name="Nolan M."/>
            <person name="Davenport K.W."/>
            <person name="Han C.S."/>
            <person name="Rubin E.M."/>
            <person name="Eisen J.A."/>
            <person name="Woyke T."/>
            <person name="Gugger M."/>
            <person name="Kerfeld C.A."/>
        </authorList>
    </citation>
    <scope>NUCLEOTIDE SEQUENCE [LARGE SCALE GENOMIC DNA]</scope>
    <source>
        <strain evidence="3">ATCC 29371 / PCC 7437</strain>
    </source>
</reference>
<dbReference type="eggNOG" id="ENOG50332IM">
    <property type="taxonomic scope" value="Bacteria"/>
</dbReference>
<keyword evidence="1" id="KW-0812">Transmembrane</keyword>
<dbReference type="AlphaFoldDB" id="K9Y0I8"/>
<dbReference type="HOGENOM" id="CLU_143510_1_0_3"/>
<keyword evidence="1" id="KW-0472">Membrane</keyword>
<evidence type="ECO:0000313" key="2">
    <source>
        <dbReference type="EMBL" id="AFZ37814.1"/>
    </source>
</evidence>
<name>K9Y0I8_STAC7</name>
<accession>K9Y0I8</accession>
<dbReference type="RefSeq" id="WP_015195468.1">
    <property type="nucleotide sequence ID" value="NC_019748.1"/>
</dbReference>
<sequence>MLDFEPIFEFSRQNCGAICAFLVPANLITTLVNLILLAKQSSLSKVRLTVALSIVFALTLFLHISTWFMIGVVTPVTFILLTLGSTCLAVNFLAIIYQPQFLQLVRLANERLAPKARSQES</sequence>
<organism evidence="2 3">
    <name type="scientific">Stanieria cyanosphaera (strain ATCC 29371 / PCC 7437)</name>
    <dbReference type="NCBI Taxonomy" id="111780"/>
    <lineage>
        <taxon>Bacteria</taxon>
        <taxon>Bacillati</taxon>
        <taxon>Cyanobacteriota</taxon>
        <taxon>Cyanophyceae</taxon>
        <taxon>Pleurocapsales</taxon>
        <taxon>Dermocarpellaceae</taxon>
        <taxon>Stanieria</taxon>
    </lineage>
</organism>
<feature type="transmembrane region" description="Helical" evidence="1">
    <location>
        <begin position="15"/>
        <end position="36"/>
    </location>
</feature>
<dbReference type="Proteomes" id="UP000010473">
    <property type="component" value="Chromosome"/>
</dbReference>